<dbReference type="GO" id="GO:0001046">
    <property type="term" value="F:core promoter sequence-specific DNA binding"/>
    <property type="evidence" value="ECO:0007669"/>
    <property type="project" value="TreeGrafter"/>
</dbReference>
<gene>
    <name evidence="1" type="ORF">ATN00_10360</name>
</gene>
<dbReference type="RefSeq" id="WP_062064450.1">
    <property type="nucleotide sequence ID" value="NZ_CP013264.1"/>
</dbReference>
<evidence type="ECO:0000313" key="2">
    <source>
        <dbReference type="Proteomes" id="UP000056968"/>
    </source>
</evidence>
<dbReference type="Gene3D" id="1.10.260.40">
    <property type="entry name" value="lambda repressor-like DNA-binding domains"/>
    <property type="match status" value="1"/>
</dbReference>
<dbReference type="OrthoDB" id="9796786at2"/>
<keyword evidence="2" id="KW-1185">Reference proteome</keyword>
<protein>
    <submittedName>
        <fullName evidence="1">Transcriptional regulator</fullName>
    </submittedName>
</protein>
<dbReference type="InterPro" id="IPR010982">
    <property type="entry name" value="Lambda_DNA-bd_dom_sf"/>
</dbReference>
<dbReference type="STRING" id="1332080.ATN00_10360"/>
<dbReference type="KEGG" id="sbd:ATN00_10360"/>
<accession>A0A0S3EZ42</accession>
<dbReference type="PANTHER" id="PTHR40455:SF1">
    <property type="entry name" value="ANTITOXIN HIGA"/>
    <property type="match status" value="1"/>
</dbReference>
<proteinExistence type="predicted"/>
<reference evidence="1 2" key="1">
    <citation type="submission" date="2015-11" db="EMBL/GenBank/DDBJ databases">
        <title>A Two-component Flavoprotein Monooxygenase System MeaXY Responsible for para-Hydroxylation of 2-Methyl-6-ethylaniline and 2,6-Diethylaniline in Sphingobium baderi DE-13.</title>
        <authorList>
            <person name="Cheng M."/>
            <person name="Meng Q."/>
            <person name="Yang Y."/>
            <person name="Chu C."/>
            <person name="Yan X."/>
            <person name="He J."/>
            <person name="Li S."/>
        </authorList>
    </citation>
    <scope>NUCLEOTIDE SEQUENCE [LARGE SCALE GENOMIC DNA]</scope>
    <source>
        <strain evidence="1 2">DE-13</strain>
    </source>
</reference>
<dbReference type="EMBL" id="CP013264">
    <property type="protein sequence ID" value="ALR20645.1"/>
    <property type="molecule type" value="Genomic_DNA"/>
</dbReference>
<dbReference type="PANTHER" id="PTHR40455">
    <property type="entry name" value="ANTITOXIN HIGA"/>
    <property type="match status" value="1"/>
</dbReference>
<dbReference type="Proteomes" id="UP000056968">
    <property type="component" value="Chromosome"/>
</dbReference>
<sequence length="121" mass="13881">MEIRPIKNDDDHRAAVDEIRAFWNAEAGSADEDRLDVLATLVDEYERKRWPVDKLDPVEAIEAAMEAEGRTRADLATLIGQSRATEVLARKRALSLQMIRKIERAWHVPASILVREYQLSR</sequence>
<name>A0A0S3EZ42_9SPHN</name>
<dbReference type="GO" id="GO:0006355">
    <property type="term" value="P:regulation of DNA-templated transcription"/>
    <property type="evidence" value="ECO:0007669"/>
    <property type="project" value="InterPro"/>
</dbReference>
<dbReference type="SUPFAM" id="SSF47413">
    <property type="entry name" value="lambda repressor-like DNA-binding domains"/>
    <property type="match status" value="1"/>
</dbReference>
<dbReference type="AlphaFoldDB" id="A0A0S3EZ42"/>
<dbReference type="InterPro" id="IPR039060">
    <property type="entry name" value="Antitox_HigA"/>
</dbReference>
<organism evidence="1 2">
    <name type="scientific">Sphingobium baderi</name>
    <dbReference type="NCBI Taxonomy" id="1332080"/>
    <lineage>
        <taxon>Bacteria</taxon>
        <taxon>Pseudomonadati</taxon>
        <taxon>Pseudomonadota</taxon>
        <taxon>Alphaproteobacteria</taxon>
        <taxon>Sphingomonadales</taxon>
        <taxon>Sphingomonadaceae</taxon>
        <taxon>Sphingobium</taxon>
    </lineage>
</organism>
<evidence type="ECO:0000313" key="1">
    <source>
        <dbReference type="EMBL" id="ALR20645.1"/>
    </source>
</evidence>